<reference evidence="1 2" key="1">
    <citation type="journal article" date="2001" name="J. Bacteriol.">
        <title>Genome sequence and comparative analysis of the solvent-producing bacterium Clostridium acetobutylicum.</title>
        <authorList>
            <person name="Nolling J."/>
            <person name="Breton G."/>
            <person name="Omelchenko M.V."/>
            <person name="Makarova K.S."/>
            <person name="Zeng Q."/>
            <person name="Gibson R."/>
            <person name="Lee H.M."/>
            <person name="Dubois J."/>
            <person name="Qiu D."/>
            <person name="Hitti J."/>
            <person name="Wolf Y.I."/>
            <person name="Tatusov R.L."/>
            <person name="Sabathe F."/>
            <person name="Doucette-Stamm L."/>
            <person name="Soucaille P."/>
            <person name="Daly M.J."/>
            <person name="Bennett G.N."/>
            <person name="Koonin E.V."/>
            <person name="Smith D.R."/>
        </authorList>
    </citation>
    <scope>NUCLEOTIDE SEQUENCE [LARGE SCALE GENOMIC DNA]</scope>
    <source>
        <strain evidence="2">ATCC 824 / DSM 792 / JCM 1419 / LMG 5710 / VKM B-1787</strain>
        <plasmid evidence="2">pSOL1</plasmid>
    </source>
</reference>
<name>Q97TT9_CLOAB</name>
<evidence type="ECO:0000313" key="1">
    <source>
        <dbReference type="EMBL" id="AAK76754.1"/>
    </source>
</evidence>
<gene>
    <name evidence="1" type="ordered locus">CA_P0007</name>
</gene>
<organism evidence="1 2">
    <name type="scientific">Clostridium acetobutylicum (strain ATCC 824 / DSM 792 / JCM 1419 / IAM 19013 / LMG 5710 / NBRC 13948 / NRRL B-527 / VKM B-1787 / 2291 / W)</name>
    <dbReference type="NCBI Taxonomy" id="272562"/>
    <lineage>
        <taxon>Bacteria</taxon>
        <taxon>Bacillati</taxon>
        <taxon>Bacillota</taxon>
        <taxon>Clostridia</taxon>
        <taxon>Eubacteriales</taxon>
        <taxon>Clostridiaceae</taxon>
        <taxon>Clostridium</taxon>
    </lineage>
</organism>
<dbReference type="EMBL" id="AE001438">
    <property type="protein sequence ID" value="AAK76754.1"/>
    <property type="molecule type" value="Genomic_DNA"/>
</dbReference>
<geneLocation type="plasmid" evidence="1 2">
    <name>pSOL1</name>
</geneLocation>
<dbReference type="KEGG" id="cac:CA_P0007"/>
<proteinExistence type="predicted"/>
<dbReference type="Proteomes" id="UP000000814">
    <property type="component" value="Plasmid pSOL1"/>
</dbReference>
<dbReference type="AlphaFoldDB" id="Q97TT9"/>
<accession>Q97TT9</accession>
<protein>
    <submittedName>
        <fullName evidence="1">Uncharacterized protein</fullName>
    </submittedName>
</protein>
<sequence>MTETGYNRYTEIIKPIILREYTNYKSR</sequence>
<keyword evidence="1" id="KW-0614">Plasmid</keyword>
<evidence type="ECO:0000313" key="2">
    <source>
        <dbReference type="Proteomes" id="UP000000814"/>
    </source>
</evidence>
<keyword evidence="2" id="KW-1185">Reference proteome</keyword>
<dbReference type="HOGENOM" id="CLU_3414625_0_0_9"/>